<sequence>MTRQRLSREQSREQTRERLLEASHEVFIQKGFTLASVEDIAAAAGYTRGAFYSNFDDKTELFFELLRRESAEMDLEFHRMLQEPVLDPLALQNKIAAYYSTLYRDDMCSQMWMEAKIVAVRDEKFRAQLSVFLKERHEQIAEFVVMFSSLTNSAPAAPPHEIAVGLMALCEGVCFAHRCDPVRIDDKTAEAVLSLFLKAVIKMPEAGAAEPAVKLTSTAKRVGKTATSKAAAKKAAAKAG</sequence>
<keyword evidence="1" id="KW-0805">Transcription regulation</keyword>
<comment type="caution">
    <text evidence="6">The sequence shown here is derived from an EMBL/GenBank/DDBJ whole genome shotgun (WGS) entry which is preliminary data.</text>
</comment>
<evidence type="ECO:0000256" key="4">
    <source>
        <dbReference type="PROSITE-ProRule" id="PRU00335"/>
    </source>
</evidence>
<evidence type="ECO:0000259" key="5">
    <source>
        <dbReference type="PROSITE" id="PS50977"/>
    </source>
</evidence>
<dbReference type="InterPro" id="IPR009057">
    <property type="entry name" value="Homeodomain-like_sf"/>
</dbReference>
<dbReference type="Pfam" id="PF00440">
    <property type="entry name" value="TetR_N"/>
    <property type="match status" value="1"/>
</dbReference>
<dbReference type="PRINTS" id="PR00455">
    <property type="entry name" value="HTHTETR"/>
</dbReference>
<dbReference type="Gene3D" id="1.10.357.10">
    <property type="entry name" value="Tetracycline Repressor, domain 2"/>
    <property type="match status" value="1"/>
</dbReference>
<keyword evidence="3" id="KW-0804">Transcription</keyword>
<dbReference type="PANTHER" id="PTHR47506">
    <property type="entry name" value="TRANSCRIPTIONAL REGULATORY PROTEIN"/>
    <property type="match status" value="1"/>
</dbReference>
<dbReference type="SUPFAM" id="SSF46689">
    <property type="entry name" value="Homeodomain-like"/>
    <property type="match status" value="1"/>
</dbReference>
<feature type="DNA-binding region" description="H-T-H motif" evidence="4">
    <location>
        <begin position="36"/>
        <end position="55"/>
    </location>
</feature>
<dbReference type="RefSeq" id="WP_408159246.1">
    <property type="nucleotide sequence ID" value="NZ_JAQQFM010000007.1"/>
</dbReference>
<keyword evidence="7" id="KW-1185">Reference proteome</keyword>
<dbReference type="PROSITE" id="PS50977">
    <property type="entry name" value="HTH_TETR_2"/>
    <property type="match status" value="1"/>
</dbReference>
<keyword evidence="2 4" id="KW-0238">DNA-binding</keyword>
<name>A0ABW9ACD8_9BURK</name>
<evidence type="ECO:0000256" key="3">
    <source>
        <dbReference type="ARBA" id="ARBA00023163"/>
    </source>
</evidence>
<dbReference type="InterPro" id="IPR036271">
    <property type="entry name" value="Tet_transcr_reg_TetR-rel_C_sf"/>
</dbReference>
<evidence type="ECO:0000313" key="7">
    <source>
        <dbReference type="Proteomes" id="UP001629246"/>
    </source>
</evidence>
<evidence type="ECO:0000313" key="6">
    <source>
        <dbReference type="EMBL" id="MFL9926050.1"/>
    </source>
</evidence>
<evidence type="ECO:0000256" key="1">
    <source>
        <dbReference type="ARBA" id="ARBA00023015"/>
    </source>
</evidence>
<dbReference type="SUPFAM" id="SSF48498">
    <property type="entry name" value="Tetracyclin repressor-like, C-terminal domain"/>
    <property type="match status" value="1"/>
</dbReference>
<dbReference type="InterPro" id="IPR001647">
    <property type="entry name" value="HTH_TetR"/>
</dbReference>
<proteinExistence type="predicted"/>
<accession>A0ABW9ACD8</accession>
<reference evidence="6 7" key="1">
    <citation type="journal article" date="2024" name="Chem. Sci.">
        <title>Discovery of megapolipeptins by genome mining of a Burkholderiales bacteria collection.</title>
        <authorList>
            <person name="Paulo B.S."/>
            <person name="Recchia M.J.J."/>
            <person name="Lee S."/>
            <person name="Fergusson C.H."/>
            <person name="Romanowski S.B."/>
            <person name="Hernandez A."/>
            <person name="Krull N."/>
            <person name="Liu D.Y."/>
            <person name="Cavanagh H."/>
            <person name="Bos A."/>
            <person name="Gray C.A."/>
            <person name="Murphy B.T."/>
            <person name="Linington R.G."/>
            <person name="Eustaquio A.S."/>
        </authorList>
    </citation>
    <scope>NUCLEOTIDE SEQUENCE [LARGE SCALE GENOMIC DNA]</scope>
    <source>
        <strain evidence="6 7">RL21-008-BIB-A</strain>
    </source>
</reference>
<feature type="domain" description="HTH tetR-type" evidence="5">
    <location>
        <begin position="13"/>
        <end position="73"/>
    </location>
</feature>
<dbReference type="Proteomes" id="UP001629246">
    <property type="component" value="Unassembled WGS sequence"/>
</dbReference>
<dbReference type="PANTHER" id="PTHR47506:SF7">
    <property type="entry name" value="TRANSCRIPTIONAL REGULATORY PROTEIN"/>
    <property type="match status" value="1"/>
</dbReference>
<gene>
    <name evidence="6" type="ORF">PQR62_17375</name>
</gene>
<dbReference type="EMBL" id="JAQQFM010000007">
    <property type="protein sequence ID" value="MFL9926050.1"/>
    <property type="molecule type" value="Genomic_DNA"/>
</dbReference>
<protein>
    <submittedName>
        <fullName evidence="6">TetR/AcrR family transcriptional regulator</fullName>
    </submittedName>
</protein>
<organism evidence="6 7">
    <name type="scientific">Herbaspirillum lusitanum</name>
    <dbReference type="NCBI Taxonomy" id="213312"/>
    <lineage>
        <taxon>Bacteria</taxon>
        <taxon>Pseudomonadati</taxon>
        <taxon>Pseudomonadota</taxon>
        <taxon>Betaproteobacteria</taxon>
        <taxon>Burkholderiales</taxon>
        <taxon>Oxalobacteraceae</taxon>
        <taxon>Herbaspirillum</taxon>
    </lineage>
</organism>
<evidence type="ECO:0000256" key="2">
    <source>
        <dbReference type="ARBA" id="ARBA00023125"/>
    </source>
</evidence>